<sequence>MTTAVCQTTPLEWWRHLETFNISHQVGFLLENPLDHLPGYFLPWEKLGKNAAQLMASRKLRSEVYKLPLLDFHLLNGQEEYCLAHTLLATIAHCFVWQDNDIPKILPKAVAIPWFHISQYLGLNPVYCYLDCVLAMGRKVDPNRELDLSNLEVICPAPGSPHTDWFSLVLIQVELDFAKGIQDIVDIYDSMDSEDERRLILGLKGIENTVRRMQQTTTRMYERLDPAVFYNVLRPFYEGWGAHSKLLPEGLIFEGISDTPLQFVGGSAAQSSTIQVLDAVLGVEHSEDADRYLKQIREYMPAGHREFLYTVETGPSLKTYVQQSQHDGVKTAYNQCLKALVDFRTSHLLVAVDYVLKPSQNKEERQHHSAQGTGGTNFVSFLKSTRGRTVRSVLQLDGDTPVVNKELNINT</sequence>
<name>A0A1S3I6J6_LINAN</name>
<dbReference type="Gene3D" id="1.20.58.480">
    <property type="match status" value="1"/>
</dbReference>
<dbReference type="InterPro" id="IPR000898">
    <property type="entry name" value="Indolamine_dOase"/>
</dbReference>
<evidence type="ECO:0000256" key="4">
    <source>
        <dbReference type="PIRSR" id="PIRSR600898-1"/>
    </source>
</evidence>
<dbReference type="Pfam" id="PF01231">
    <property type="entry name" value="IDO"/>
    <property type="match status" value="1"/>
</dbReference>
<protein>
    <submittedName>
        <fullName evidence="6">Indoleamine 2,3-dioxygenase 1-like isoform X1</fullName>
    </submittedName>
</protein>
<dbReference type="AlphaFoldDB" id="A0A1S3I6J6"/>
<feature type="binding site" description="proximal binding residue" evidence="4">
    <location>
        <position position="347"/>
    </location>
    <ligand>
        <name>heme b</name>
        <dbReference type="ChEBI" id="CHEBI:60344"/>
    </ligand>
    <ligandPart>
        <name>Fe</name>
        <dbReference type="ChEBI" id="CHEBI:18248"/>
    </ligandPart>
</feature>
<dbReference type="GO" id="GO:0020037">
    <property type="term" value="F:heme binding"/>
    <property type="evidence" value="ECO:0007669"/>
    <property type="project" value="InterPro"/>
</dbReference>
<comment type="similarity">
    <text evidence="1">Belongs to the indoleamine 2,3-dioxygenase family.</text>
</comment>
<dbReference type="GO" id="GO:0004833">
    <property type="term" value="F:L-tryptophan 2,3-dioxygenase activity"/>
    <property type="evidence" value="ECO:0007669"/>
    <property type="project" value="TreeGrafter"/>
</dbReference>
<dbReference type="GO" id="GO:0019441">
    <property type="term" value="P:L-tryptophan catabolic process to kynurenine"/>
    <property type="evidence" value="ECO:0007669"/>
    <property type="project" value="InterPro"/>
</dbReference>
<dbReference type="PROSITE" id="PS00876">
    <property type="entry name" value="IDO_1"/>
    <property type="match status" value="1"/>
</dbReference>
<evidence type="ECO:0000313" key="5">
    <source>
        <dbReference type="Proteomes" id="UP000085678"/>
    </source>
</evidence>
<gene>
    <name evidence="6" type="primary">LOC106161424</name>
</gene>
<dbReference type="RefSeq" id="XP_013393828.1">
    <property type="nucleotide sequence ID" value="XM_013538374.2"/>
</dbReference>
<dbReference type="STRING" id="7574.A0A1S3I6J6"/>
<dbReference type="OrthoDB" id="10262710at2759"/>
<dbReference type="InterPro" id="IPR037217">
    <property type="entry name" value="Trp/Indoleamine_2_3_dOase-like"/>
</dbReference>
<keyword evidence="3 4" id="KW-0408">Iron</keyword>
<accession>A0A1S3I6J6</accession>
<evidence type="ECO:0000256" key="3">
    <source>
        <dbReference type="ARBA" id="ARBA00023004"/>
    </source>
</evidence>
<dbReference type="InParanoid" id="A0A1S3I6J6"/>
<dbReference type="Proteomes" id="UP000085678">
    <property type="component" value="Unplaced"/>
</dbReference>
<dbReference type="GO" id="GO:0005737">
    <property type="term" value="C:cytoplasm"/>
    <property type="evidence" value="ECO:0007669"/>
    <property type="project" value="TreeGrafter"/>
</dbReference>
<keyword evidence="4" id="KW-0349">Heme</keyword>
<evidence type="ECO:0000313" key="6">
    <source>
        <dbReference type="RefSeq" id="XP_013393828.1"/>
    </source>
</evidence>
<dbReference type="PANTHER" id="PTHR28657">
    <property type="entry name" value="INDOLEAMINE 2,3-DIOXYGENASE"/>
    <property type="match status" value="1"/>
</dbReference>
<proteinExistence type="inferred from homology"/>
<evidence type="ECO:0000256" key="2">
    <source>
        <dbReference type="ARBA" id="ARBA00022723"/>
    </source>
</evidence>
<evidence type="ECO:0000256" key="1">
    <source>
        <dbReference type="ARBA" id="ARBA00007119"/>
    </source>
</evidence>
<dbReference type="PANTHER" id="PTHR28657:SF5">
    <property type="entry name" value="INDOLEAMINE 2,3-DIOXYGENASE"/>
    <property type="match status" value="1"/>
</dbReference>
<dbReference type="SUPFAM" id="SSF140959">
    <property type="entry name" value="Indolic compounds 2,3-dioxygenase-like"/>
    <property type="match status" value="1"/>
</dbReference>
<dbReference type="GeneID" id="106161424"/>
<dbReference type="KEGG" id="lak:106161424"/>
<keyword evidence="2 4" id="KW-0479">Metal-binding</keyword>
<dbReference type="GO" id="GO:0046872">
    <property type="term" value="F:metal ion binding"/>
    <property type="evidence" value="ECO:0007669"/>
    <property type="project" value="UniProtKB-KW"/>
</dbReference>
<organism evidence="5 6">
    <name type="scientific">Lingula anatina</name>
    <name type="common">Brachiopod</name>
    <name type="synonym">Lingula unguis</name>
    <dbReference type="NCBI Taxonomy" id="7574"/>
    <lineage>
        <taxon>Eukaryota</taxon>
        <taxon>Metazoa</taxon>
        <taxon>Spiralia</taxon>
        <taxon>Lophotrochozoa</taxon>
        <taxon>Brachiopoda</taxon>
        <taxon>Linguliformea</taxon>
        <taxon>Lingulata</taxon>
        <taxon>Lingulida</taxon>
        <taxon>Linguloidea</taxon>
        <taxon>Lingulidae</taxon>
        <taxon>Lingula</taxon>
    </lineage>
</organism>
<reference evidence="6" key="1">
    <citation type="submission" date="2025-08" db="UniProtKB">
        <authorList>
            <consortium name="RefSeq"/>
        </authorList>
    </citation>
    <scope>IDENTIFICATION</scope>
    <source>
        <tissue evidence="6">Gonads</tissue>
    </source>
</reference>
<keyword evidence="5" id="KW-1185">Reference proteome</keyword>
<dbReference type="GO" id="GO:0033754">
    <property type="term" value="F:indoleamine 2,3-dioxygenase activity"/>
    <property type="evidence" value="ECO:0007669"/>
    <property type="project" value="TreeGrafter"/>
</dbReference>
<dbReference type="GO" id="GO:0034354">
    <property type="term" value="P:'de novo' NAD+ biosynthetic process from L-tryptophan"/>
    <property type="evidence" value="ECO:0007669"/>
    <property type="project" value="TreeGrafter"/>
</dbReference>